<dbReference type="Proteomes" id="UP000501926">
    <property type="component" value="Chromosome"/>
</dbReference>
<reference evidence="1" key="2">
    <citation type="submission" date="2006-01" db="EMBL/GenBank/DDBJ databases">
        <authorList>
            <person name="Genoscope"/>
        </authorList>
    </citation>
    <scope>NUCLEOTIDE SEQUENCE</scope>
</reference>
<dbReference type="AlphaFoldDB" id="Q1PXW1"/>
<evidence type="ECO:0000313" key="1">
    <source>
        <dbReference type="EMBL" id="CAJ72873.1"/>
    </source>
</evidence>
<evidence type="ECO:0000313" key="2">
    <source>
        <dbReference type="EMBL" id="QII09740.1"/>
    </source>
</evidence>
<reference evidence="2 3" key="3">
    <citation type="submission" date="2020-02" db="EMBL/GenBank/DDBJ databases">
        <title>Newly sequenced genome of strain CSTR1 showed variability in Candidatus Kuenenia stuttgartiensis genomes.</title>
        <authorList>
            <person name="Ding C."/>
            <person name="Adrian L."/>
        </authorList>
    </citation>
    <scope>NUCLEOTIDE SEQUENCE [LARGE SCALE GENOMIC DNA]</scope>
    <source>
        <strain evidence="2 3">CSTR1</strain>
    </source>
</reference>
<protein>
    <submittedName>
        <fullName evidence="1">Uncharacterized protein</fullName>
    </submittedName>
</protein>
<dbReference type="EMBL" id="CT573072">
    <property type="protein sequence ID" value="CAJ72873.1"/>
    <property type="molecule type" value="Genomic_DNA"/>
</dbReference>
<proteinExistence type="predicted"/>
<evidence type="ECO:0000313" key="3">
    <source>
        <dbReference type="Proteomes" id="UP000501926"/>
    </source>
</evidence>
<sequence>MKPPGQKENDVNITIFIFKYKRICSISICKEIMIKLALAPNSAEIKNPAKAGFFVMPVKT</sequence>
<dbReference type="EMBL" id="CP049055">
    <property type="protein sequence ID" value="QII09740.1"/>
    <property type="molecule type" value="Genomic_DNA"/>
</dbReference>
<organism evidence="1">
    <name type="scientific">Kuenenia stuttgartiensis</name>
    <dbReference type="NCBI Taxonomy" id="174633"/>
    <lineage>
        <taxon>Bacteria</taxon>
        <taxon>Pseudomonadati</taxon>
        <taxon>Planctomycetota</taxon>
        <taxon>Candidatus Brocadiia</taxon>
        <taxon>Candidatus Brocadiales</taxon>
        <taxon>Candidatus Brocadiaceae</taxon>
        <taxon>Candidatus Kuenenia</taxon>
    </lineage>
</organism>
<reference evidence="1" key="1">
    <citation type="journal article" date="2006" name="Nature">
        <title>Deciphering the evolution and metabolism of an anammox bacterium from a community genome.</title>
        <authorList>
            <person name="Strous M."/>
            <person name="Pelletier E."/>
            <person name="Mangenot S."/>
            <person name="Rattei T."/>
            <person name="Lehner A."/>
            <person name="Taylor M.W."/>
            <person name="Horn M."/>
            <person name="Daims H."/>
            <person name="Bartol-Mavel D."/>
            <person name="Wincker P."/>
            <person name="Barbe V."/>
            <person name="Fonknechten N."/>
            <person name="Vallenet D."/>
            <person name="Segurens B."/>
            <person name="Schenowitz-Truong C."/>
            <person name="Medigue C."/>
            <person name="Collingro A."/>
            <person name="Snel B."/>
            <person name="Dutilh B.E."/>
            <person name="OpDenCamp H.J.M."/>
            <person name="vanDerDrift C."/>
            <person name="Cirpus I."/>
            <person name="vanDePas-Schoonen K.T."/>
            <person name="Harhangi H.R."/>
            <person name="vanNiftrik L."/>
            <person name="Schmid M."/>
            <person name="Keltjens J."/>
            <person name="vanDeVossenberg J."/>
            <person name="Kartal B."/>
            <person name="Meier H."/>
            <person name="Frishman D."/>
            <person name="Huynen M.A."/>
            <person name="Mewes H."/>
            <person name="Weissenbach J."/>
            <person name="Jetten M.S.M."/>
            <person name="Wagner M."/>
            <person name="LePaslier D."/>
        </authorList>
    </citation>
    <scope>NUCLEOTIDE SEQUENCE</scope>
</reference>
<accession>Q1PXW1</accession>
<name>Q1PXW1_KUEST</name>
<gene>
    <name evidence="2" type="ORF">KsCSTR_03610</name>
    <name evidence="1" type="ORF">kustd2128</name>
</gene>